<feature type="binding site" evidence="11">
    <location>
        <position position="10"/>
    </location>
    <ligand>
        <name>Mg(2+)</name>
        <dbReference type="ChEBI" id="CHEBI:18420"/>
        <label>1</label>
    </ligand>
</feature>
<evidence type="ECO:0000313" key="14">
    <source>
        <dbReference type="EMBL" id="EGV92247.1"/>
    </source>
</evidence>
<evidence type="ECO:0000256" key="8">
    <source>
        <dbReference type="ARBA" id="ARBA00023172"/>
    </source>
</evidence>
<protein>
    <recommendedName>
        <fullName evidence="3">exodeoxyribonuclease III</fullName>
        <ecNumber evidence="3">3.1.11.2</ecNumber>
    </recommendedName>
</protein>
<evidence type="ECO:0000256" key="11">
    <source>
        <dbReference type="PIRSR" id="PIRSR604808-2"/>
    </source>
</evidence>
<dbReference type="GO" id="GO:0046872">
    <property type="term" value="F:metal ion binding"/>
    <property type="evidence" value="ECO:0007669"/>
    <property type="project" value="UniProtKB-KW"/>
</dbReference>
<dbReference type="Gene3D" id="3.60.10.10">
    <property type="entry name" value="Endonuclease/exonuclease/phosphatase"/>
    <property type="match status" value="1"/>
</dbReference>
<keyword evidence="8" id="KW-0233">DNA recombination</keyword>
<gene>
    <name evidence="14" type="ORF">I79_009765</name>
</gene>
<dbReference type="STRING" id="10029.G3HGM7"/>
<comment type="catalytic activity">
    <reaction evidence="1">
        <text>Exonucleolytic cleavage in the 3'- to 5'-direction to yield nucleoside 5'-phosphates.</text>
        <dbReference type="EC" id="3.1.11.2"/>
    </reaction>
</comment>
<comment type="similarity">
    <text evidence="2">Belongs to the DNA repair enzymes AP/ExoA family.</text>
</comment>
<proteinExistence type="inferred from homology"/>
<name>G3HGM7_CRIGR</name>
<feature type="active site" evidence="10">
    <location>
        <position position="111"/>
    </location>
</feature>
<dbReference type="CDD" id="cd09076">
    <property type="entry name" value="L1-EN"/>
    <property type="match status" value="1"/>
</dbReference>
<dbReference type="InterPro" id="IPR036691">
    <property type="entry name" value="Endo/exonu/phosph_ase_sf"/>
</dbReference>
<feature type="site" description="Transition state stabilizer" evidence="12">
    <location>
        <position position="142"/>
    </location>
</feature>
<evidence type="ECO:0000256" key="6">
    <source>
        <dbReference type="ARBA" id="ARBA00022801"/>
    </source>
</evidence>
<reference evidence="15" key="1">
    <citation type="journal article" date="2011" name="Nat. Biotechnol.">
        <title>The genomic sequence of the Chinese hamster ovary (CHO)-K1 cell line.</title>
        <authorList>
            <person name="Xu X."/>
            <person name="Nagarajan H."/>
            <person name="Lewis N.E."/>
            <person name="Pan S."/>
            <person name="Cai Z."/>
            <person name="Liu X."/>
            <person name="Chen W."/>
            <person name="Xie M."/>
            <person name="Wang W."/>
            <person name="Hammond S."/>
            <person name="Andersen M.R."/>
            <person name="Neff N."/>
            <person name="Passarelli B."/>
            <person name="Koh W."/>
            <person name="Fan H.C."/>
            <person name="Wang J."/>
            <person name="Gui Y."/>
            <person name="Lee K.H."/>
            <person name="Betenbaugh M.J."/>
            <person name="Quake S.R."/>
            <person name="Famili I."/>
            <person name="Palsson B.O."/>
            <person name="Wang J."/>
        </authorList>
    </citation>
    <scope>NUCLEOTIDE SEQUENCE [LARGE SCALE GENOMIC DNA]</scope>
    <source>
        <strain evidence="15">CHO K1 cell line</strain>
    </source>
</reference>
<evidence type="ECO:0000256" key="12">
    <source>
        <dbReference type="PIRSR" id="PIRSR604808-3"/>
    </source>
</evidence>
<dbReference type="GO" id="GO:0003906">
    <property type="term" value="F:DNA-(apurinic or apyrimidinic site) endonuclease activity"/>
    <property type="evidence" value="ECO:0007669"/>
    <property type="project" value="TreeGrafter"/>
</dbReference>
<feature type="binding site" evidence="11">
    <location>
        <position position="142"/>
    </location>
    <ligand>
        <name>Mg(2+)</name>
        <dbReference type="ChEBI" id="CHEBI:18420"/>
        <label>1</label>
    </ligand>
</feature>
<evidence type="ECO:0000259" key="13">
    <source>
        <dbReference type="Pfam" id="PF03372"/>
    </source>
</evidence>
<evidence type="ECO:0000256" key="4">
    <source>
        <dbReference type="ARBA" id="ARBA00022723"/>
    </source>
</evidence>
<feature type="active site" description="Proton acceptor" evidence="10">
    <location>
        <position position="225"/>
    </location>
</feature>
<dbReference type="AlphaFoldDB" id="G3HGM7"/>
<dbReference type="EMBL" id="JH000356">
    <property type="protein sequence ID" value="EGV92247.1"/>
    <property type="molecule type" value="Genomic_DNA"/>
</dbReference>
<evidence type="ECO:0000256" key="3">
    <source>
        <dbReference type="ARBA" id="ARBA00012115"/>
    </source>
</evidence>
<organism evidence="14 15">
    <name type="scientific">Cricetulus griseus</name>
    <name type="common">Chinese hamster</name>
    <name type="synonym">Cricetulus barabensis griseus</name>
    <dbReference type="NCBI Taxonomy" id="10029"/>
    <lineage>
        <taxon>Eukaryota</taxon>
        <taxon>Metazoa</taxon>
        <taxon>Chordata</taxon>
        <taxon>Craniata</taxon>
        <taxon>Vertebrata</taxon>
        <taxon>Euteleostomi</taxon>
        <taxon>Mammalia</taxon>
        <taxon>Eutheria</taxon>
        <taxon>Euarchontoglires</taxon>
        <taxon>Glires</taxon>
        <taxon>Rodentia</taxon>
        <taxon>Myomorpha</taxon>
        <taxon>Muroidea</taxon>
        <taxon>Cricetidae</taxon>
        <taxon>Cricetinae</taxon>
        <taxon>Cricetulus</taxon>
    </lineage>
</organism>
<dbReference type="EC" id="3.1.11.2" evidence="3"/>
<dbReference type="InterPro" id="IPR005135">
    <property type="entry name" value="Endo/exonuclease/phosphatase"/>
</dbReference>
<dbReference type="InParanoid" id="G3HGM7"/>
<dbReference type="GO" id="GO:0006310">
    <property type="term" value="P:DNA recombination"/>
    <property type="evidence" value="ECO:0007669"/>
    <property type="project" value="UniProtKB-KW"/>
</dbReference>
<feature type="site" description="Interaction with DNA substrate" evidence="12">
    <location>
        <position position="225"/>
    </location>
</feature>
<keyword evidence="7 11" id="KW-0460">Magnesium</keyword>
<evidence type="ECO:0000256" key="1">
    <source>
        <dbReference type="ARBA" id="ARBA00000493"/>
    </source>
</evidence>
<evidence type="ECO:0000256" key="10">
    <source>
        <dbReference type="PIRSR" id="PIRSR604808-1"/>
    </source>
</evidence>
<evidence type="ECO:0000256" key="2">
    <source>
        <dbReference type="ARBA" id="ARBA00007092"/>
    </source>
</evidence>
<dbReference type="GO" id="GO:0006284">
    <property type="term" value="P:base-excision repair"/>
    <property type="evidence" value="ECO:0007669"/>
    <property type="project" value="TreeGrafter"/>
</dbReference>
<feature type="active site" description="Proton donor/acceptor" evidence="10">
    <location>
        <position position="140"/>
    </location>
</feature>
<dbReference type="PANTHER" id="PTHR22748:SF23">
    <property type="entry name" value="EXODEOXYRIBONUCLEASE III"/>
    <property type="match status" value="1"/>
</dbReference>
<feature type="domain" description="Endonuclease/exonuclease/phosphatase" evidence="13">
    <location>
        <begin position="7"/>
        <end position="225"/>
    </location>
</feature>
<feature type="binding site" evidence="11">
    <location>
        <position position="224"/>
    </location>
    <ligand>
        <name>Mg(2+)</name>
        <dbReference type="ChEBI" id="CHEBI:18420"/>
        <label>1</label>
    </ligand>
</feature>
<evidence type="ECO:0000313" key="15">
    <source>
        <dbReference type="Proteomes" id="UP000001075"/>
    </source>
</evidence>
<feature type="non-terminal residue" evidence="14">
    <location>
        <position position="1"/>
    </location>
</feature>
<dbReference type="PANTHER" id="PTHR22748">
    <property type="entry name" value="AP ENDONUCLEASE"/>
    <property type="match status" value="1"/>
</dbReference>
<comment type="cofactor">
    <cofactor evidence="11">
        <name>Mg(2+)</name>
        <dbReference type="ChEBI" id="CHEBI:18420"/>
    </cofactor>
    <cofactor evidence="11">
        <name>Mn(2+)</name>
        <dbReference type="ChEBI" id="CHEBI:29035"/>
    </cofactor>
    <text evidence="11">Probably binds two magnesium or manganese ions per subunit.</text>
</comment>
<feature type="binding site" evidence="11">
    <location>
        <position position="39"/>
    </location>
    <ligand>
        <name>Mg(2+)</name>
        <dbReference type="ChEBI" id="CHEBI:18420"/>
        <label>1</label>
    </ligand>
</feature>
<feature type="binding site" evidence="11">
    <location>
        <position position="140"/>
    </location>
    <ligand>
        <name>Mg(2+)</name>
        <dbReference type="ChEBI" id="CHEBI:18420"/>
        <label>1</label>
    </ligand>
</feature>
<keyword evidence="11" id="KW-0464">Manganese</keyword>
<keyword evidence="4 11" id="KW-0479">Metal-binding</keyword>
<keyword evidence="9" id="KW-0234">DNA repair</keyword>
<keyword evidence="5" id="KW-0227">DNA damage</keyword>
<evidence type="ECO:0000256" key="7">
    <source>
        <dbReference type="ARBA" id="ARBA00022842"/>
    </source>
</evidence>
<feature type="binding site" evidence="11">
    <location>
        <position position="225"/>
    </location>
    <ligand>
        <name>Mg(2+)</name>
        <dbReference type="ChEBI" id="CHEBI:18420"/>
        <label>1</label>
    </ligand>
</feature>
<evidence type="ECO:0000256" key="9">
    <source>
        <dbReference type="ARBA" id="ARBA00023204"/>
    </source>
</evidence>
<evidence type="ECO:0000256" key="5">
    <source>
        <dbReference type="ARBA" id="ARBA00022763"/>
    </source>
</evidence>
<dbReference type="SUPFAM" id="SSF56219">
    <property type="entry name" value="DNase I-like"/>
    <property type="match status" value="1"/>
</dbReference>
<dbReference type="GO" id="GO:0005634">
    <property type="term" value="C:nucleus"/>
    <property type="evidence" value="ECO:0007669"/>
    <property type="project" value="TreeGrafter"/>
</dbReference>
<dbReference type="Pfam" id="PF03372">
    <property type="entry name" value="Exo_endo_phos"/>
    <property type="match status" value="1"/>
</dbReference>
<dbReference type="InterPro" id="IPR004808">
    <property type="entry name" value="AP_endonuc_1"/>
</dbReference>
<dbReference type="GO" id="GO:0008081">
    <property type="term" value="F:phosphoric diester hydrolase activity"/>
    <property type="evidence" value="ECO:0007669"/>
    <property type="project" value="TreeGrafter"/>
</dbReference>
<accession>G3HGM7</accession>
<dbReference type="Proteomes" id="UP000001075">
    <property type="component" value="Unassembled WGS sequence"/>
</dbReference>
<keyword evidence="6" id="KW-0378">Hydrolase</keyword>
<dbReference type="GO" id="GO:0008311">
    <property type="term" value="F:double-stranded DNA 3'-5' DNA exonuclease activity"/>
    <property type="evidence" value="ECO:0007669"/>
    <property type="project" value="UniProtKB-EC"/>
</dbReference>
<sequence>NTDWNLISLNINGLNSPIKRHRLTDWIQRWNPSFCCIQEKHLEFKDRHYLRVKGWDKILQSNGPKKQAGVAILVSNKIHFKLKSIKRDEEGHFILITGKIHQDEDSILNIYATNTKAPTFVKETLKLKSQIRPHTVIVGDFNTPLSPLYRTTTEKLNKETKELTEVMTQMGLTDIYRTFYPNTKEHAFFSASHGTFSKIDHIFSNIANPNTYKKIGIIPCVLSDHHALKIEIKNKSKCKKSTNSWKLKNRHFQHSWVKEEIKKEIKDFLEFNENPDTTYPNLWDTLKAVLRGKFIALCDFYSYQLF</sequence>
<feature type="site" description="Important for catalytic activity" evidence="12">
    <location>
        <position position="200"/>
    </location>
</feature>